<evidence type="ECO:0000313" key="3">
    <source>
        <dbReference type="Ensembl" id="ENSFTIP00000004092.1"/>
    </source>
</evidence>
<accession>A0A8C4XKR6</accession>
<dbReference type="InterPro" id="IPR036179">
    <property type="entry name" value="Ig-like_dom_sf"/>
</dbReference>
<feature type="domain" description="Ig-like" evidence="2">
    <location>
        <begin position="1"/>
        <end position="88"/>
    </location>
</feature>
<name>A0A8C4XKR6_FALTI</name>
<sequence>MADVFPVQPLRLGEANTLVCVVGNIFPPAVDISWQLDGVPITQGVTHTPYTPTATLAFTRFSYLRVTPAAGDVYACVITHEGDNSSVVAYWGELPQEPVSSEELETALCGAAMALGILLALLGIAMILAAQRGARGTGPSRDPRGG</sequence>
<keyword evidence="1" id="KW-0812">Transmembrane</keyword>
<dbReference type="PANTHER" id="PTHR19944:SF50">
    <property type="entry name" value="HLA CLASS II HISTOCOMPATIBILITY ANTIGEN, DM ALPHA CHAIN"/>
    <property type="match status" value="1"/>
</dbReference>
<dbReference type="PROSITE" id="PS50835">
    <property type="entry name" value="IG_LIKE"/>
    <property type="match status" value="1"/>
</dbReference>
<dbReference type="SUPFAM" id="SSF48726">
    <property type="entry name" value="Immunoglobulin"/>
    <property type="match status" value="1"/>
</dbReference>
<dbReference type="AlphaFoldDB" id="A0A8C4XKR6"/>
<keyword evidence="1" id="KW-1133">Transmembrane helix</keyword>
<dbReference type="OMA" id="ACVITHE"/>
<feature type="transmembrane region" description="Helical" evidence="1">
    <location>
        <begin position="110"/>
        <end position="130"/>
    </location>
</feature>
<keyword evidence="1" id="KW-0472">Membrane</keyword>
<evidence type="ECO:0000313" key="4">
    <source>
        <dbReference type="Proteomes" id="UP000694562"/>
    </source>
</evidence>
<dbReference type="InterPro" id="IPR007110">
    <property type="entry name" value="Ig-like_dom"/>
</dbReference>
<reference evidence="3" key="2">
    <citation type="submission" date="2025-09" db="UniProtKB">
        <authorList>
            <consortium name="Ensembl"/>
        </authorList>
    </citation>
    <scope>IDENTIFICATION</scope>
</reference>
<dbReference type="InterPro" id="IPR003597">
    <property type="entry name" value="Ig_C1-set"/>
</dbReference>
<proteinExistence type="predicted"/>
<dbReference type="OrthoDB" id="8935021at2759"/>
<evidence type="ECO:0000259" key="2">
    <source>
        <dbReference type="PROSITE" id="PS50835"/>
    </source>
</evidence>
<dbReference type="Ensembl" id="ENSFTIT00000004278.1">
    <property type="protein sequence ID" value="ENSFTIP00000004092.1"/>
    <property type="gene ID" value="ENSFTIG00000002829.1"/>
</dbReference>
<reference evidence="3" key="1">
    <citation type="submission" date="2025-08" db="UniProtKB">
        <authorList>
            <consortium name="Ensembl"/>
        </authorList>
    </citation>
    <scope>IDENTIFICATION</scope>
</reference>
<dbReference type="Proteomes" id="UP000694562">
    <property type="component" value="Unplaced"/>
</dbReference>
<dbReference type="SMART" id="SM00407">
    <property type="entry name" value="IGc1"/>
    <property type="match status" value="1"/>
</dbReference>
<dbReference type="InterPro" id="IPR050160">
    <property type="entry name" value="MHC/Immunoglobulin"/>
</dbReference>
<dbReference type="Pfam" id="PF07654">
    <property type="entry name" value="C1-set"/>
    <property type="match status" value="1"/>
</dbReference>
<dbReference type="InterPro" id="IPR013783">
    <property type="entry name" value="Ig-like_fold"/>
</dbReference>
<evidence type="ECO:0000256" key="1">
    <source>
        <dbReference type="SAM" id="Phobius"/>
    </source>
</evidence>
<dbReference type="Gene3D" id="2.60.40.10">
    <property type="entry name" value="Immunoglobulins"/>
    <property type="match status" value="1"/>
</dbReference>
<protein>
    <recommendedName>
        <fullName evidence="2">Ig-like domain-containing protein</fullName>
    </recommendedName>
</protein>
<organism evidence="3 4">
    <name type="scientific">Falco tinnunculus</name>
    <name type="common">Common kestrel</name>
    <dbReference type="NCBI Taxonomy" id="100819"/>
    <lineage>
        <taxon>Eukaryota</taxon>
        <taxon>Metazoa</taxon>
        <taxon>Chordata</taxon>
        <taxon>Craniata</taxon>
        <taxon>Vertebrata</taxon>
        <taxon>Euteleostomi</taxon>
        <taxon>Archelosauria</taxon>
        <taxon>Archosauria</taxon>
        <taxon>Dinosauria</taxon>
        <taxon>Saurischia</taxon>
        <taxon>Theropoda</taxon>
        <taxon>Coelurosauria</taxon>
        <taxon>Aves</taxon>
        <taxon>Neognathae</taxon>
        <taxon>Neoaves</taxon>
        <taxon>Telluraves</taxon>
        <taxon>Australaves</taxon>
        <taxon>Falconiformes</taxon>
        <taxon>Falconidae</taxon>
        <taxon>Falco</taxon>
    </lineage>
</organism>
<dbReference type="PANTHER" id="PTHR19944">
    <property type="entry name" value="MHC CLASS II-RELATED"/>
    <property type="match status" value="1"/>
</dbReference>
<keyword evidence="4" id="KW-1185">Reference proteome</keyword>